<dbReference type="InterPro" id="IPR012337">
    <property type="entry name" value="RNaseH-like_sf"/>
</dbReference>
<dbReference type="GO" id="GO:0003676">
    <property type="term" value="F:nucleic acid binding"/>
    <property type="evidence" value="ECO:0007669"/>
    <property type="project" value="InterPro"/>
</dbReference>
<organism evidence="2">
    <name type="scientific">Anoplophora glabripennis</name>
    <name type="common">Asian longhorn beetle</name>
    <name type="synonym">Anoplophora nobilis</name>
    <dbReference type="NCBI Taxonomy" id="217634"/>
    <lineage>
        <taxon>Eukaryota</taxon>
        <taxon>Metazoa</taxon>
        <taxon>Ecdysozoa</taxon>
        <taxon>Arthropoda</taxon>
        <taxon>Hexapoda</taxon>
        <taxon>Insecta</taxon>
        <taxon>Pterygota</taxon>
        <taxon>Neoptera</taxon>
        <taxon>Endopterygota</taxon>
        <taxon>Coleoptera</taxon>
        <taxon>Polyphaga</taxon>
        <taxon>Cucujiformia</taxon>
        <taxon>Chrysomeloidea</taxon>
        <taxon>Cerambycidae</taxon>
        <taxon>Lamiinae</taxon>
        <taxon>Lamiini</taxon>
        <taxon>Anoplophora</taxon>
    </lineage>
</organism>
<dbReference type="SUPFAM" id="SSF53098">
    <property type="entry name" value="Ribonuclease H-like"/>
    <property type="match status" value="1"/>
</dbReference>
<gene>
    <name evidence="2" type="primary">COPIA</name>
</gene>
<evidence type="ECO:0000313" key="2">
    <source>
        <dbReference type="EMBL" id="JAB68269.1"/>
    </source>
</evidence>
<dbReference type="InterPro" id="IPR036397">
    <property type="entry name" value="RNaseH_sf"/>
</dbReference>
<dbReference type="Pfam" id="PF14223">
    <property type="entry name" value="Retrotran_gag_2"/>
    <property type="match status" value="1"/>
</dbReference>
<sequence length="543" mass="61750">MAEKQQNLFYVKPFDGNFYSNWEYRVKLLLEQQEVLYVLTEEQPEQTNTSEVAKWKKADIKARTIIIQSLSDNILESVKTKLSAAEIMKSLEHTYAKKGISTQVMLQKKLRGLKYIEGTPLRTFLTEFDNTVSELKTAGGKIDQEELILQLLSTMPESFQSVTTAIDVMFCQNQTAIDIEFVKNKLLMEEARQEKVKEGGCPNMTFVSRHGRGNWKNYGNFRGNQRGNLNRGGSMSNSNANSGNHVENYGHFPFKCHLCNKVGHKRADCQMNKGMRGSYSGQRGGFMKRGNGNAYSAQESTEEGDTDGHISFLTSEYSMLTANENNISFVIDSGATNHLVRSDLFKYLKDIKNIDHKINVAKQGQTMVAKYQGSLELESETGRQITINNVWVCENLLYNLLSVRKLEENGLELIFGKGRVKIMKNKVCVLEGKLKGKLYFVNFKKNNYECANMANEDEMMQKHRKMGHSSKFPTPGMCEICVKAKQTKMPYENVPLERKANRVLETVSTDLCGPIKPATWDGKSYFLTFTDHFSHFCVTYLLS</sequence>
<feature type="non-terminal residue" evidence="2">
    <location>
        <position position="543"/>
    </location>
</feature>
<name>V5GVT8_ANOGL</name>
<proteinExistence type="predicted"/>
<dbReference type="AlphaFoldDB" id="V5GVT8"/>
<feature type="domain" description="Retrovirus-related Pol polyprotein from transposon TNT 1-94-like beta-barrel" evidence="1">
    <location>
        <begin position="329"/>
        <end position="410"/>
    </location>
</feature>
<dbReference type="InterPro" id="IPR054722">
    <property type="entry name" value="PolX-like_BBD"/>
</dbReference>
<protein>
    <submittedName>
        <fullName evidence="2">Copia protein</fullName>
    </submittedName>
</protein>
<accession>V5GVT8</accession>
<dbReference type="PANTHER" id="PTHR47481:SF7">
    <property type="entry name" value="CCHC-TYPE DOMAIN-CONTAINING PROTEIN"/>
    <property type="match status" value="1"/>
</dbReference>
<reference evidence="2" key="1">
    <citation type="submission" date="2013-07" db="EMBL/GenBank/DDBJ databases">
        <title>Midgut Transcriptome Profiling of Anoplphora glabripennis, a Lignocellulose Degrading, Wood-Boring Cerambycid.</title>
        <authorList>
            <person name="Scully E.D."/>
            <person name="Hoover K."/>
            <person name="Carlson J.E."/>
            <person name="Tien M."/>
            <person name="Geib S.M."/>
        </authorList>
    </citation>
    <scope>NUCLEOTIDE SEQUENCE</scope>
</reference>
<dbReference type="PANTHER" id="PTHR47481">
    <property type="match status" value="1"/>
</dbReference>
<evidence type="ECO:0000259" key="1">
    <source>
        <dbReference type="Pfam" id="PF22936"/>
    </source>
</evidence>
<dbReference type="Gene3D" id="3.30.420.10">
    <property type="entry name" value="Ribonuclease H-like superfamily/Ribonuclease H"/>
    <property type="match status" value="1"/>
</dbReference>
<dbReference type="Pfam" id="PF22936">
    <property type="entry name" value="Pol_BBD"/>
    <property type="match status" value="1"/>
</dbReference>
<dbReference type="EMBL" id="GALX01000197">
    <property type="protein sequence ID" value="JAB68269.1"/>
    <property type="molecule type" value="Transcribed_RNA"/>
</dbReference>